<evidence type="ECO:0000256" key="1">
    <source>
        <dbReference type="ARBA" id="ARBA00000085"/>
    </source>
</evidence>
<dbReference type="PRINTS" id="PR00344">
    <property type="entry name" value="BCTRLSENSOR"/>
</dbReference>
<sequence>MREDSVIENGQGRAADLANSNSDCEKRLEALESTYDHNGRVVTLGLLIASVVHELNTPISFISSNLTNLGTFIDKIFQLLQMFEHYASLNNSEKENAEIDKIKEDINYDYLKTRIPSMIERSIKGADSLKTLIRDVKLFSRADASTVEPSDINGALDSAVHIIMTEYKNRVIINCDYGKLPMVECYIGKISQVFMNILSNACQAIEGSGEITVRTRYTNEAVTIEIVDTGSGMTEEVRKNLFAPFFTTKAVGHGTGLGLSISHKIIEQHGGTISVDSKLGQGTKFTIKLPIRYER</sequence>
<evidence type="ECO:0000256" key="8">
    <source>
        <dbReference type="ARBA" id="ARBA00023012"/>
    </source>
</evidence>
<gene>
    <name evidence="10" type="ORF">MBAV_004065</name>
</gene>
<dbReference type="Pfam" id="PF02518">
    <property type="entry name" value="HATPase_c"/>
    <property type="match status" value="1"/>
</dbReference>
<evidence type="ECO:0000256" key="4">
    <source>
        <dbReference type="ARBA" id="ARBA00022679"/>
    </source>
</evidence>
<dbReference type="EC" id="2.7.13.3" evidence="2"/>
<evidence type="ECO:0000256" key="7">
    <source>
        <dbReference type="ARBA" id="ARBA00022840"/>
    </source>
</evidence>
<accession>A0A0F3GPC6</accession>
<dbReference type="EMBL" id="LACI01001748">
    <property type="protein sequence ID" value="KJU83741.1"/>
    <property type="molecule type" value="Genomic_DNA"/>
</dbReference>
<organism evidence="10 11">
    <name type="scientific">Candidatus Magnetobacterium bavaricum</name>
    <dbReference type="NCBI Taxonomy" id="29290"/>
    <lineage>
        <taxon>Bacteria</taxon>
        <taxon>Pseudomonadati</taxon>
        <taxon>Nitrospirota</taxon>
        <taxon>Thermodesulfovibrionia</taxon>
        <taxon>Thermodesulfovibrionales</taxon>
        <taxon>Candidatus Magnetobacteriaceae</taxon>
        <taxon>Candidatus Magnetobacterium</taxon>
    </lineage>
</organism>
<reference evidence="10 11" key="1">
    <citation type="submission" date="2015-02" db="EMBL/GenBank/DDBJ databases">
        <title>Single-cell genomics of uncultivated deep-branching MTB reveals a conserved set of magnetosome genes.</title>
        <authorList>
            <person name="Kolinko S."/>
            <person name="Richter M."/>
            <person name="Glockner F.O."/>
            <person name="Brachmann A."/>
            <person name="Schuler D."/>
        </authorList>
    </citation>
    <scope>NUCLEOTIDE SEQUENCE [LARGE SCALE GENOMIC DNA]</scope>
    <source>
        <strain evidence="10">TM-1</strain>
    </source>
</reference>
<dbReference type="InterPro" id="IPR003594">
    <property type="entry name" value="HATPase_dom"/>
</dbReference>
<proteinExistence type="predicted"/>
<dbReference type="Gene3D" id="1.10.287.130">
    <property type="match status" value="1"/>
</dbReference>
<protein>
    <recommendedName>
        <fullName evidence="2">histidine kinase</fullName>
        <ecNumber evidence="2">2.7.13.3</ecNumber>
    </recommendedName>
</protein>
<evidence type="ECO:0000313" key="11">
    <source>
        <dbReference type="Proteomes" id="UP000033423"/>
    </source>
</evidence>
<evidence type="ECO:0000313" key="10">
    <source>
        <dbReference type="EMBL" id="KJU83741.1"/>
    </source>
</evidence>
<keyword evidence="4" id="KW-0808">Transferase</keyword>
<dbReference type="SUPFAM" id="SSF55874">
    <property type="entry name" value="ATPase domain of HSP90 chaperone/DNA topoisomerase II/histidine kinase"/>
    <property type="match status" value="1"/>
</dbReference>
<dbReference type="InterPro" id="IPR003661">
    <property type="entry name" value="HisK_dim/P_dom"/>
</dbReference>
<dbReference type="GO" id="GO:0005524">
    <property type="term" value="F:ATP binding"/>
    <property type="evidence" value="ECO:0007669"/>
    <property type="project" value="UniProtKB-KW"/>
</dbReference>
<dbReference type="GO" id="GO:0000155">
    <property type="term" value="F:phosphorelay sensor kinase activity"/>
    <property type="evidence" value="ECO:0007669"/>
    <property type="project" value="InterPro"/>
</dbReference>
<evidence type="ECO:0000256" key="3">
    <source>
        <dbReference type="ARBA" id="ARBA00022553"/>
    </source>
</evidence>
<name>A0A0F3GPC6_9BACT</name>
<keyword evidence="5" id="KW-0547">Nucleotide-binding</keyword>
<dbReference type="InterPro" id="IPR004358">
    <property type="entry name" value="Sig_transdc_His_kin-like_C"/>
</dbReference>
<dbReference type="PANTHER" id="PTHR43065:SF46">
    <property type="entry name" value="C4-DICARBOXYLATE TRANSPORT SENSOR PROTEIN DCTB"/>
    <property type="match status" value="1"/>
</dbReference>
<evidence type="ECO:0000256" key="2">
    <source>
        <dbReference type="ARBA" id="ARBA00012438"/>
    </source>
</evidence>
<feature type="domain" description="Histidine kinase" evidence="9">
    <location>
        <begin position="50"/>
        <end position="293"/>
    </location>
</feature>
<dbReference type="SMART" id="SM00388">
    <property type="entry name" value="HisKA"/>
    <property type="match status" value="1"/>
</dbReference>
<keyword evidence="7" id="KW-0067">ATP-binding</keyword>
<keyword evidence="8" id="KW-0902">Two-component regulatory system</keyword>
<dbReference type="SMART" id="SM00387">
    <property type="entry name" value="HATPase_c"/>
    <property type="match status" value="1"/>
</dbReference>
<dbReference type="AlphaFoldDB" id="A0A0F3GPC6"/>
<evidence type="ECO:0000256" key="5">
    <source>
        <dbReference type="ARBA" id="ARBA00022741"/>
    </source>
</evidence>
<keyword evidence="3" id="KW-0597">Phosphoprotein</keyword>
<dbReference type="Proteomes" id="UP000033423">
    <property type="component" value="Unassembled WGS sequence"/>
</dbReference>
<dbReference type="Gene3D" id="3.30.565.10">
    <property type="entry name" value="Histidine kinase-like ATPase, C-terminal domain"/>
    <property type="match status" value="1"/>
</dbReference>
<evidence type="ECO:0000256" key="6">
    <source>
        <dbReference type="ARBA" id="ARBA00022777"/>
    </source>
</evidence>
<dbReference type="InterPro" id="IPR005467">
    <property type="entry name" value="His_kinase_dom"/>
</dbReference>
<keyword evidence="11" id="KW-1185">Reference proteome</keyword>
<comment type="catalytic activity">
    <reaction evidence="1">
        <text>ATP + protein L-histidine = ADP + protein N-phospho-L-histidine.</text>
        <dbReference type="EC" id="2.7.13.3"/>
    </reaction>
</comment>
<evidence type="ECO:0000259" key="9">
    <source>
        <dbReference type="PROSITE" id="PS50109"/>
    </source>
</evidence>
<dbReference type="PANTHER" id="PTHR43065">
    <property type="entry name" value="SENSOR HISTIDINE KINASE"/>
    <property type="match status" value="1"/>
</dbReference>
<dbReference type="CDD" id="cd00082">
    <property type="entry name" value="HisKA"/>
    <property type="match status" value="1"/>
</dbReference>
<keyword evidence="6 10" id="KW-0418">Kinase</keyword>
<dbReference type="InterPro" id="IPR036890">
    <property type="entry name" value="HATPase_C_sf"/>
</dbReference>
<comment type="caution">
    <text evidence="10">The sequence shown here is derived from an EMBL/GenBank/DDBJ whole genome shotgun (WGS) entry which is preliminary data.</text>
</comment>
<dbReference type="PROSITE" id="PS50109">
    <property type="entry name" value="HIS_KIN"/>
    <property type="match status" value="1"/>
</dbReference>